<dbReference type="SUPFAM" id="SSF52743">
    <property type="entry name" value="Subtilisin-like"/>
    <property type="match status" value="1"/>
</dbReference>
<dbReference type="InterPro" id="IPR037045">
    <property type="entry name" value="S8pro/Inhibitor_I9_sf"/>
</dbReference>
<dbReference type="RefSeq" id="WP_068717804.1">
    <property type="nucleotide sequence ID" value="NZ_LWDV01000009.1"/>
</dbReference>
<dbReference type="PRINTS" id="PR00723">
    <property type="entry name" value="SUBTILISIN"/>
</dbReference>
<evidence type="ECO:0000256" key="7">
    <source>
        <dbReference type="RuleBase" id="RU003355"/>
    </source>
</evidence>
<evidence type="ECO:0000256" key="8">
    <source>
        <dbReference type="SAM" id="SignalP"/>
    </source>
</evidence>
<organism evidence="11 12">
    <name type="scientific">Orenia metallireducens</name>
    <dbReference type="NCBI Taxonomy" id="1413210"/>
    <lineage>
        <taxon>Bacteria</taxon>
        <taxon>Bacillati</taxon>
        <taxon>Bacillota</taxon>
        <taxon>Clostridia</taxon>
        <taxon>Halanaerobiales</taxon>
        <taxon>Halobacteroidaceae</taxon>
        <taxon>Orenia</taxon>
    </lineage>
</organism>
<comment type="similarity">
    <text evidence="1 6 7">Belongs to the peptidase S8 family.</text>
</comment>
<dbReference type="InterPro" id="IPR041326">
    <property type="entry name" value="Tk-SP_N-pro"/>
</dbReference>
<keyword evidence="3 6" id="KW-0378">Hydrolase</keyword>
<dbReference type="PROSITE" id="PS51892">
    <property type="entry name" value="SUBTILASE"/>
    <property type="match status" value="1"/>
</dbReference>
<evidence type="ECO:0000256" key="5">
    <source>
        <dbReference type="PIRSR" id="PIRSR615500-1"/>
    </source>
</evidence>
<evidence type="ECO:0000259" key="9">
    <source>
        <dbReference type="Pfam" id="PF00082"/>
    </source>
</evidence>
<dbReference type="PANTHER" id="PTHR43806">
    <property type="entry name" value="PEPTIDASE S8"/>
    <property type="match status" value="1"/>
</dbReference>
<evidence type="ECO:0000256" key="4">
    <source>
        <dbReference type="ARBA" id="ARBA00022825"/>
    </source>
</evidence>
<dbReference type="PROSITE" id="PS00136">
    <property type="entry name" value="SUBTILASE_ASP"/>
    <property type="match status" value="1"/>
</dbReference>
<dbReference type="Gene3D" id="3.30.70.80">
    <property type="entry name" value="Peptidase S8 propeptide/proteinase inhibitor I9"/>
    <property type="match status" value="1"/>
</dbReference>
<dbReference type="InterPro" id="IPR050131">
    <property type="entry name" value="Peptidase_S8_subtilisin-like"/>
</dbReference>
<feature type="active site" description="Charge relay system" evidence="5 6">
    <location>
        <position position="160"/>
    </location>
</feature>
<feature type="domain" description="Tk-SP N-propeptide" evidence="10">
    <location>
        <begin position="33"/>
        <end position="97"/>
    </location>
</feature>
<dbReference type="Pfam" id="PF00082">
    <property type="entry name" value="Peptidase_S8"/>
    <property type="match status" value="1"/>
</dbReference>
<dbReference type="InterPro" id="IPR023828">
    <property type="entry name" value="Peptidase_S8_Ser-AS"/>
</dbReference>
<dbReference type="PROSITE" id="PS00138">
    <property type="entry name" value="SUBTILASE_SER"/>
    <property type="match status" value="1"/>
</dbReference>
<evidence type="ECO:0000256" key="1">
    <source>
        <dbReference type="ARBA" id="ARBA00011073"/>
    </source>
</evidence>
<feature type="chain" id="PRO_5008642926" evidence="8">
    <location>
        <begin position="22"/>
        <end position="535"/>
    </location>
</feature>
<accession>A0A1C0A7K6</accession>
<keyword evidence="12" id="KW-1185">Reference proteome</keyword>
<evidence type="ECO:0000313" key="12">
    <source>
        <dbReference type="Proteomes" id="UP000093514"/>
    </source>
</evidence>
<dbReference type="AlphaFoldDB" id="A0A1C0A7K6"/>
<dbReference type="Gene3D" id="2.60.120.380">
    <property type="match status" value="1"/>
</dbReference>
<evidence type="ECO:0000256" key="2">
    <source>
        <dbReference type="ARBA" id="ARBA00022670"/>
    </source>
</evidence>
<dbReference type="GO" id="GO:0004252">
    <property type="term" value="F:serine-type endopeptidase activity"/>
    <property type="evidence" value="ECO:0007669"/>
    <property type="project" value="UniProtKB-UniRule"/>
</dbReference>
<dbReference type="InterPro" id="IPR015500">
    <property type="entry name" value="Peptidase_S8_subtilisin-rel"/>
</dbReference>
<dbReference type="InterPro" id="IPR023827">
    <property type="entry name" value="Peptidase_S8_Asp-AS"/>
</dbReference>
<dbReference type="Proteomes" id="UP000093514">
    <property type="component" value="Unassembled WGS sequence"/>
</dbReference>
<gene>
    <name evidence="11" type="ORF">U472_09365</name>
</gene>
<dbReference type="InterPro" id="IPR000209">
    <property type="entry name" value="Peptidase_S8/S53_dom"/>
</dbReference>
<reference evidence="11 12" key="2">
    <citation type="submission" date="2016-08" db="EMBL/GenBank/DDBJ databases">
        <title>Orenia metallireducens sp. nov. strain Z6, a Novel Metal-reducing Firmicute from the Deep Subsurface.</title>
        <authorList>
            <person name="Maxim B.I."/>
            <person name="Kenneth K."/>
            <person name="Flynn T.M."/>
            <person name="Oloughlin E.J."/>
            <person name="Locke R.A."/>
            <person name="Weber J.R."/>
            <person name="Egan S.M."/>
            <person name="Mackie R.I."/>
            <person name="Cann I.K."/>
        </authorList>
    </citation>
    <scope>NUCLEOTIDE SEQUENCE [LARGE SCALE GENOMIC DNA]</scope>
    <source>
        <strain evidence="11 12">Z6</strain>
    </source>
</reference>
<sequence length="535" mass="57504">MRRIIVMMLVFVLLCSVGAFAQKKGRTKLVGDKNGNKIFEDLEEKLAEIKGNYKLDIIVVFNKNFTKKAIEAKIGAFDLKYNYKNINAFAGKLNKGQINALSHMPMVKHVQLDGKVKAYNDDATYWYGADKVSSDFGYDGDRDGNLGVYSKDDVVVAVIDTGIDANHVDLDEGKVLYFKDWTRKNRTEPYDDNGHGTHCAGTIAGTGEGNTAYKGVAPGAALIGLKVLDARGSGSMSDIDAAIEWCINNKDTYGIDVLSMSLGAAGSSDGTDSTSMLVNQAADAGLVSVIAAGNEGPSNYTIGTPGAAEKAITVGAMADVGEGGYYQAYFSSRGPTADGRVKPDISAPGYYVMSVEANTTSGYTEMSGTSMATPYTAGTVALMLDSNPALTPTEIKSKIMNTSVDFGVAGKDIDYGAGRLDTYEAVKFAGSLYGVGVTQPSHYVDENYLSGSGDYIEYNINVDTLDYPIAVNLIMLDDYTDYDLYLYDPSGNQVAKSIDTKRQEDLSYFPTVTGQYVLRAYSYSGNGDYSLDISY</sequence>
<reference evidence="12" key="1">
    <citation type="submission" date="2016-07" db="EMBL/GenBank/DDBJ databases">
        <authorList>
            <person name="Florea S."/>
            <person name="Webb J.S."/>
            <person name="Jaromczyk J."/>
            <person name="Schardl C.L."/>
        </authorList>
    </citation>
    <scope>NUCLEOTIDE SEQUENCE [LARGE SCALE GENOMIC DNA]</scope>
    <source>
        <strain evidence="12">Z6</strain>
    </source>
</reference>
<dbReference type="EMBL" id="LWDV01000009">
    <property type="protein sequence ID" value="OCL26210.1"/>
    <property type="molecule type" value="Genomic_DNA"/>
</dbReference>
<feature type="signal peptide" evidence="8">
    <location>
        <begin position="1"/>
        <end position="21"/>
    </location>
</feature>
<keyword evidence="8" id="KW-0732">Signal</keyword>
<dbReference type="PROSITE" id="PS00137">
    <property type="entry name" value="SUBTILASE_HIS"/>
    <property type="match status" value="1"/>
</dbReference>
<feature type="active site" description="Charge relay system" evidence="5 6">
    <location>
        <position position="195"/>
    </location>
</feature>
<evidence type="ECO:0000259" key="10">
    <source>
        <dbReference type="Pfam" id="PF18237"/>
    </source>
</evidence>
<dbReference type="InterPro" id="IPR036852">
    <property type="entry name" value="Peptidase_S8/S53_dom_sf"/>
</dbReference>
<keyword evidence="2 6" id="KW-0645">Protease</keyword>
<dbReference type="CDD" id="cd07487">
    <property type="entry name" value="Peptidases_S8_1"/>
    <property type="match status" value="1"/>
</dbReference>
<feature type="domain" description="Peptidase S8/S53" evidence="9">
    <location>
        <begin position="152"/>
        <end position="418"/>
    </location>
</feature>
<evidence type="ECO:0000256" key="3">
    <source>
        <dbReference type="ARBA" id="ARBA00022801"/>
    </source>
</evidence>
<name>A0A1C0A7K6_9FIRM</name>
<keyword evidence="4 6" id="KW-0720">Serine protease</keyword>
<evidence type="ECO:0000256" key="6">
    <source>
        <dbReference type="PROSITE-ProRule" id="PRU01240"/>
    </source>
</evidence>
<dbReference type="Gene3D" id="3.40.50.200">
    <property type="entry name" value="Peptidase S8/S53 domain"/>
    <property type="match status" value="1"/>
</dbReference>
<dbReference type="GO" id="GO:0006508">
    <property type="term" value="P:proteolysis"/>
    <property type="evidence" value="ECO:0007669"/>
    <property type="project" value="UniProtKB-KW"/>
</dbReference>
<evidence type="ECO:0000313" key="11">
    <source>
        <dbReference type="EMBL" id="OCL26210.1"/>
    </source>
</evidence>
<proteinExistence type="inferred from homology"/>
<dbReference type="Pfam" id="PF18237">
    <property type="entry name" value="Tk-SP_N-pro"/>
    <property type="match status" value="1"/>
</dbReference>
<protein>
    <submittedName>
        <fullName evidence="11">Peptidase S8</fullName>
    </submittedName>
</protein>
<feature type="active site" description="Charge relay system" evidence="5 6">
    <location>
        <position position="370"/>
    </location>
</feature>
<comment type="caution">
    <text evidence="11">The sequence shown here is derived from an EMBL/GenBank/DDBJ whole genome shotgun (WGS) entry which is preliminary data.</text>
</comment>
<dbReference type="PANTHER" id="PTHR43806:SF65">
    <property type="entry name" value="SERINE PROTEASE APRX"/>
    <property type="match status" value="1"/>
</dbReference>
<dbReference type="InterPro" id="IPR022398">
    <property type="entry name" value="Peptidase_S8_His-AS"/>
</dbReference>